<organism evidence="6 7">
    <name type="scientific">Hondaea fermentalgiana</name>
    <dbReference type="NCBI Taxonomy" id="2315210"/>
    <lineage>
        <taxon>Eukaryota</taxon>
        <taxon>Sar</taxon>
        <taxon>Stramenopiles</taxon>
        <taxon>Bigyra</taxon>
        <taxon>Labyrinthulomycetes</taxon>
        <taxon>Thraustochytrida</taxon>
        <taxon>Thraustochytriidae</taxon>
        <taxon>Hondaea</taxon>
    </lineage>
</organism>
<reference evidence="6 7" key="1">
    <citation type="submission" date="2017-12" db="EMBL/GenBank/DDBJ databases">
        <title>Sequencing, de novo assembly and annotation of complete genome of a new Thraustochytrid species, strain FCC1311.</title>
        <authorList>
            <person name="Sedici K."/>
            <person name="Godart F."/>
            <person name="Aiese Cigliano R."/>
            <person name="Sanseverino W."/>
            <person name="Barakat M."/>
            <person name="Ortet P."/>
            <person name="Marechal E."/>
            <person name="Cagnac O."/>
            <person name="Amato A."/>
        </authorList>
    </citation>
    <scope>NUCLEOTIDE SEQUENCE [LARGE SCALE GENOMIC DNA]</scope>
</reference>
<dbReference type="EMBL" id="BEYU01000087">
    <property type="protein sequence ID" value="GBG30997.1"/>
    <property type="molecule type" value="Genomic_DNA"/>
</dbReference>
<dbReference type="GO" id="GO:0006606">
    <property type="term" value="P:protein import into nucleus"/>
    <property type="evidence" value="ECO:0007669"/>
    <property type="project" value="TreeGrafter"/>
</dbReference>
<dbReference type="AlphaFoldDB" id="A0A2R5GJE0"/>
<sequence length="908" mass="99155">MLEKNDELVSEIPVGTEGIPNLQRGPGQLENATASLRRSLMEDDYSGRSEANMFMVTDEGVGGGDGDRAGKKDFLASRGQRLLGQFNFDAEKLERDLHQIVPRASAQGQEEEVFDHHIQVFASSIHEALVTTMSTSEHKSLCLMEDEWEEEKRQIMADLRRSDSNKFDTDVSIVRPEVRASVGSTAFSSTQDIAPSDYLYDGSDRTEVYQYLDKLRRGDGDLAREFRELPREPWCQSTWDLVGQITQQEATKEGWLKGSLQFLEQQYYAHKVRSGHEGGADPSVRKVIKSWLERVREKPLLGAGGLGAALAQGSEMQSSSAPSSLSGVGGHWGASKPTMHGLPPWAVVYYCLRVGSWDEAAAEAAELKKQSKLDDFEVAMADALQTLASAPEQAAQKLEDLAALIGGDDEGGDGLGEGKGSSNGAGSSSNGGSGVAGSGANSSSTSGTSKSSNGNSSGPFSLVMRSSAGSSVRGGSSSGAGSGDAAQLQHSSSWKRAVLYILLAGKPSDRLLDRVVNATVQDFMWLKLSVLRVLQATRKVSLQERALASLQNTLERNGAAHFAGGNDFQLYARLLIMAQNPLAAIDFLAKRSTSGSQGGARTSLNDAVHIALALQQRGILAGPPRPSEDRTDAEIEAEADALLGKLIMEYTKPRFVRDQPGDALLYFSRAFRAQSSTSCTAVADGIAYIFLVHVNRLDEVRKLISPELDQLTRSALLRAGRMAEDQGRLSEAVQLYLESGAAQDRALAIFNRQLVQCIRPPHRDREELLMRADRLLRDRIDTSLAMQDSAAGAANRTFKILLNFLHFTEDIDNQRWERALQRVEPVLPTSPDKVERCKKEYATLDEAVLDVFTQIFHQALEALQRLAGTQPDRAPQIRRQFEAYQSFFNAIPESAPHIAHLIATFQLR</sequence>
<keyword evidence="4" id="KW-0906">Nuclear pore complex</keyword>
<dbReference type="GO" id="GO:0017056">
    <property type="term" value="F:structural constituent of nuclear pore"/>
    <property type="evidence" value="ECO:0007669"/>
    <property type="project" value="InterPro"/>
</dbReference>
<comment type="subcellular location">
    <subcellularLocation>
        <location evidence="1">Nucleus envelope</location>
    </subcellularLocation>
    <subcellularLocation>
        <location evidence="4">Nucleus</location>
        <location evidence="4">Nuclear pore complex</location>
    </subcellularLocation>
</comment>
<evidence type="ECO:0000313" key="6">
    <source>
        <dbReference type="EMBL" id="GBG30997.1"/>
    </source>
</evidence>
<evidence type="ECO:0000256" key="2">
    <source>
        <dbReference type="ARBA" id="ARBA00010186"/>
    </source>
</evidence>
<keyword evidence="4" id="KW-0472">Membrane</keyword>
<keyword evidence="4" id="KW-0811">Translocation</keyword>
<dbReference type="Proteomes" id="UP000241890">
    <property type="component" value="Unassembled WGS sequence"/>
</dbReference>
<evidence type="ECO:0000256" key="5">
    <source>
        <dbReference type="SAM" id="MobiDB-lite"/>
    </source>
</evidence>
<dbReference type="InterPro" id="IPR007231">
    <property type="entry name" value="Nucleoporin_int_Nup93/Nic96"/>
</dbReference>
<dbReference type="InParanoid" id="A0A2R5GJE0"/>
<proteinExistence type="inferred from homology"/>
<evidence type="ECO:0000256" key="1">
    <source>
        <dbReference type="ARBA" id="ARBA00004259"/>
    </source>
</evidence>
<dbReference type="GO" id="GO:0005643">
    <property type="term" value="C:nuclear pore"/>
    <property type="evidence" value="ECO:0007669"/>
    <property type="project" value="UniProtKB-SubCell"/>
</dbReference>
<feature type="compositionally biased region" description="Gly residues" evidence="5">
    <location>
        <begin position="413"/>
        <end position="437"/>
    </location>
</feature>
<dbReference type="GO" id="GO:0016973">
    <property type="term" value="P:poly(A)+ mRNA export from nucleus"/>
    <property type="evidence" value="ECO:0007669"/>
    <property type="project" value="TreeGrafter"/>
</dbReference>
<feature type="compositionally biased region" description="Low complexity" evidence="5">
    <location>
        <begin position="438"/>
        <end position="458"/>
    </location>
</feature>
<protein>
    <recommendedName>
        <fullName evidence="4">Nuclear pore protein</fullName>
    </recommendedName>
</protein>
<accession>A0A2R5GJE0</accession>
<name>A0A2R5GJE0_9STRA</name>
<keyword evidence="4" id="KW-0653">Protein transport</keyword>
<feature type="compositionally biased region" description="Low complexity" evidence="5">
    <location>
        <begin position="466"/>
        <end position="475"/>
    </location>
</feature>
<dbReference type="OrthoDB" id="1918363at2759"/>
<comment type="caution">
    <text evidence="6">The sequence shown here is derived from an EMBL/GenBank/DDBJ whole genome shotgun (WGS) entry which is preliminary data.</text>
</comment>
<dbReference type="PANTHER" id="PTHR11225:SF4">
    <property type="entry name" value="NUCLEAR PORE COMPLEX PROTEIN NUP93"/>
    <property type="match status" value="1"/>
</dbReference>
<keyword evidence="7" id="KW-1185">Reference proteome</keyword>
<keyword evidence="3 4" id="KW-0539">Nucleus</keyword>
<feature type="region of interest" description="Disordered" evidence="5">
    <location>
        <begin position="405"/>
        <end position="486"/>
    </location>
</feature>
<evidence type="ECO:0000256" key="4">
    <source>
        <dbReference type="RuleBase" id="RU364035"/>
    </source>
</evidence>
<evidence type="ECO:0000256" key="3">
    <source>
        <dbReference type="ARBA" id="ARBA00023242"/>
    </source>
</evidence>
<gene>
    <name evidence="6" type="ORF">FCC1311_072182</name>
</gene>
<dbReference type="PANTHER" id="PTHR11225">
    <property type="entry name" value="NUCLEAR PORE COMPLEX PROTEIN NUP93 NUCLEOPORIN NUP93 DEAD EYE PROTEIN"/>
    <property type="match status" value="1"/>
</dbReference>
<evidence type="ECO:0000313" key="7">
    <source>
        <dbReference type="Proteomes" id="UP000241890"/>
    </source>
</evidence>
<comment type="similarity">
    <text evidence="2 4">Belongs to the nucleoporin interacting component (NIC) family.</text>
</comment>
<dbReference type="Pfam" id="PF04097">
    <property type="entry name" value="Nic96"/>
    <property type="match status" value="2"/>
</dbReference>
<keyword evidence="4" id="KW-0509">mRNA transport</keyword>
<keyword evidence="4" id="KW-0813">Transport</keyword>